<dbReference type="PaxDb" id="1435377-SUSAZ_00850"/>
<dbReference type="OrthoDB" id="43508at2157"/>
<evidence type="ECO:0000313" key="5">
    <source>
        <dbReference type="Proteomes" id="UP000065473"/>
    </source>
</evidence>
<dbReference type="Proteomes" id="UP000060043">
    <property type="component" value="Chromosome"/>
</dbReference>
<dbReference type="EMBL" id="CP013695">
    <property type="protein sequence ID" value="ALU32174.1"/>
    <property type="molecule type" value="Genomic_DNA"/>
</dbReference>
<evidence type="ECO:0000313" key="2">
    <source>
        <dbReference type="EMBL" id="ALU29445.1"/>
    </source>
</evidence>
<gene>
    <name evidence="2" type="ORF">ATY89_05445</name>
    <name evidence="3" type="ORF">ATZ20_08465</name>
</gene>
<keyword evidence="1" id="KW-0472">Membrane</keyword>
<dbReference type="AlphaFoldDB" id="A0A0U3GH30"/>
<keyword evidence="1" id="KW-0812">Transmembrane</keyword>
<sequence>MDKLVKASVSIIVVLLGVFVFVSGLLGIVRIASPEFPPYLGMLLMTVGSISTACILTERK</sequence>
<evidence type="ECO:0000313" key="4">
    <source>
        <dbReference type="Proteomes" id="UP000060043"/>
    </source>
</evidence>
<dbReference type="GeneID" id="14550697"/>
<protein>
    <submittedName>
        <fullName evidence="2">Uncharacterized protein</fullName>
    </submittedName>
</protein>
<dbReference type="Proteomes" id="UP000065473">
    <property type="component" value="Chromosome"/>
</dbReference>
<evidence type="ECO:0000256" key="1">
    <source>
        <dbReference type="SAM" id="Phobius"/>
    </source>
</evidence>
<dbReference type="EMBL" id="CP013694">
    <property type="protein sequence ID" value="ALU29445.1"/>
    <property type="molecule type" value="Genomic_DNA"/>
</dbReference>
<feature type="transmembrane region" description="Helical" evidence="1">
    <location>
        <begin position="12"/>
        <end position="33"/>
    </location>
</feature>
<dbReference type="RefSeq" id="WP_011277090.1">
    <property type="nucleotide sequence ID" value="NZ_BHWZ01000001.1"/>
</dbReference>
<reference evidence="4 5" key="1">
    <citation type="submission" date="2015-12" db="EMBL/GenBank/DDBJ databases">
        <title>A stable core within a dynamic pangenome in Sulfolobus acidocaldarius.</title>
        <authorList>
            <person name="Anderson R."/>
            <person name="Kouris A."/>
            <person name="Seward C."/>
            <person name="Campbell K."/>
            <person name="Whitaker R."/>
        </authorList>
    </citation>
    <scope>NUCLEOTIDE SEQUENCE [LARGE SCALE GENOMIC DNA]</scope>
    <source>
        <strain evidence="2 5">GG12-C01-09</strain>
        <strain evidence="3 4">NG05B_CO5_07</strain>
    </source>
</reference>
<proteinExistence type="predicted"/>
<name>A0A0U3GH30_9CREN</name>
<keyword evidence="1" id="KW-1133">Transmembrane helix</keyword>
<feature type="transmembrane region" description="Helical" evidence="1">
    <location>
        <begin position="39"/>
        <end position="57"/>
    </location>
</feature>
<accession>A0A0U3GH30</accession>
<organism evidence="2 5">
    <name type="scientific">Sulfolobus acidocaldarius</name>
    <dbReference type="NCBI Taxonomy" id="2285"/>
    <lineage>
        <taxon>Archaea</taxon>
        <taxon>Thermoproteota</taxon>
        <taxon>Thermoprotei</taxon>
        <taxon>Sulfolobales</taxon>
        <taxon>Sulfolobaceae</taxon>
        <taxon>Sulfolobus</taxon>
    </lineage>
</organism>
<evidence type="ECO:0000313" key="3">
    <source>
        <dbReference type="EMBL" id="ALU32174.1"/>
    </source>
</evidence>